<sequence length="133" mass="14903">MLQSGVTEPASGVWSSPVVLVQKKDVSHQFCVDNCKLIEYRILRIDDTLDALPRLKWFSTLDLASGYWQLEVVECDREKPASASCTSRLDREEDTATMQVTGTRGQPMDEEPMRPARHNSPAGEDYMSLVGDP</sequence>
<dbReference type="EMBL" id="JYDU01000136">
    <property type="protein sequence ID" value="KRX91475.1"/>
    <property type="molecule type" value="Genomic_DNA"/>
</dbReference>
<comment type="caution">
    <text evidence="2">The sequence shown here is derived from an EMBL/GenBank/DDBJ whole genome shotgun (WGS) entry which is preliminary data.</text>
</comment>
<reference evidence="2 3" key="1">
    <citation type="submission" date="2015-01" db="EMBL/GenBank/DDBJ databases">
        <title>Evolution of Trichinella species and genotypes.</title>
        <authorList>
            <person name="Korhonen P.K."/>
            <person name="Edoardo P."/>
            <person name="Giuseppe L.R."/>
            <person name="Gasser R.B."/>
        </authorList>
    </citation>
    <scope>NUCLEOTIDE SEQUENCE [LARGE SCALE GENOMIC DNA]</scope>
    <source>
        <strain evidence="2">ISS141</strain>
    </source>
</reference>
<dbReference type="SUPFAM" id="SSF56672">
    <property type="entry name" value="DNA/RNA polymerases"/>
    <property type="match status" value="1"/>
</dbReference>
<feature type="region of interest" description="Disordered" evidence="1">
    <location>
        <begin position="81"/>
        <end position="133"/>
    </location>
</feature>
<dbReference type="PANTHER" id="PTHR24559">
    <property type="entry name" value="TRANSPOSON TY3-I GAG-POL POLYPROTEIN"/>
    <property type="match status" value="1"/>
</dbReference>
<accession>A0A0V0XU80</accession>
<dbReference type="AlphaFoldDB" id="A0A0V0XU80"/>
<evidence type="ECO:0000313" key="2">
    <source>
        <dbReference type="EMBL" id="KRX91475.1"/>
    </source>
</evidence>
<dbReference type="Proteomes" id="UP000054815">
    <property type="component" value="Unassembled WGS sequence"/>
</dbReference>
<dbReference type="InterPro" id="IPR043128">
    <property type="entry name" value="Rev_trsase/Diguanyl_cyclase"/>
</dbReference>
<gene>
    <name evidence="2" type="primary">POL</name>
    <name evidence="2" type="ORF">T4E_2630</name>
</gene>
<dbReference type="Gene3D" id="3.30.70.270">
    <property type="match status" value="1"/>
</dbReference>
<dbReference type="Gene3D" id="3.10.10.10">
    <property type="entry name" value="HIV Type 1 Reverse Transcriptase, subunit A, domain 1"/>
    <property type="match status" value="1"/>
</dbReference>
<name>A0A0V0XU80_TRIPS</name>
<protein>
    <submittedName>
        <fullName evidence="2">Retrovirus-related Pol polyprotein from transposon</fullName>
    </submittedName>
</protein>
<dbReference type="PANTHER" id="PTHR24559:SF444">
    <property type="entry name" value="REVERSE TRANSCRIPTASE DOMAIN-CONTAINING PROTEIN"/>
    <property type="match status" value="1"/>
</dbReference>
<dbReference type="InterPro" id="IPR043502">
    <property type="entry name" value="DNA/RNA_pol_sf"/>
</dbReference>
<organism evidence="2 3">
    <name type="scientific">Trichinella pseudospiralis</name>
    <name type="common">Parasitic roundworm</name>
    <dbReference type="NCBI Taxonomy" id="6337"/>
    <lineage>
        <taxon>Eukaryota</taxon>
        <taxon>Metazoa</taxon>
        <taxon>Ecdysozoa</taxon>
        <taxon>Nematoda</taxon>
        <taxon>Enoplea</taxon>
        <taxon>Dorylaimia</taxon>
        <taxon>Trichinellida</taxon>
        <taxon>Trichinellidae</taxon>
        <taxon>Trichinella</taxon>
    </lineage>
</organism>
<evidence type="ECO:0000313" key="3">
    <source>
        <dbReference type="Proteomes" id="UP000054815"/>
    </source>
</evidence>
<dbReference type="STRING" id="6337.A0A0V0XU80"/>
<evidence type="ECO:0000256" key="1">
    <source>
        <dbReference type="SAM" id="MobiDB-lite"/>
    </source>
</evidence>
<dbReference type="InterPro" id="IPR053134">
    <property type="entry name" value="RNA-dir_DNA_polymerase"/>
</dbReference>
<proteinExistence type="predicted"/>